<evidence type="ECO:0000313" key="1">
    <source>
        <dbReference type="EMBL" id="MDX6849724.1"/>
    </source>
</evidence>
<proteinExistence type="predicted"/>
<sequence length="308" mass="34426">MTFLRKVWVVFLLVVSGPVWGVTNMPIALADFPEARLVFSSQEPATDYVLALGNYKKVRGLWRVDEQRLSGELFKKTYQLPDNHSALDGYRFVTEQLRSHPVRELYSCSARECGDSNSWAINHFGILQLYGLDQYQYYGAFELTSAQHAGIYVTVYSVLRGNKRVYLHVEMLVSDQSNRYQAATNPTTMVRQLRQQGYTVFAGLRKDGSGEEKTYGLAVNHVQALAAALRSEPHLKVALVGHNYQRIPLDQQKVKSLAYAVQLQDALVELGIPRERIIVEGVGGLAPAGRGDDQARLDVVLLPAQSAP</sequence>
<dbReference type="Pfam" id="PF16234">
    <property type="entry name" value="DUF4892"/>
    <property type="match status" value="1"/>
</dbReference>
<dbReference type="InterPro" id="IPR032608">
    <property type="entry name" value="DUF4892"/>
</dbReference>
<reference evidence="1 2" key="1">
    <citation type="submission" date="2023-11" db="EMBL/GenBank/DDBJ databases">
        <title>Gilvimarinus fulvus sp. nov., isolated from the surface of Kelp.</title>
        <authorList>
            <person name="Sun Y.Y."/>
            <person name="Gong Y."/>
            <person name="Du Z.J."/>
        </authorList>
    </citation>
    <scope>NUCLEOTIDE SEQUENCE [LARGE SCALE GENOMIC DNA]</scope>
    <source>
        <strain evidence="1 2">SDUM040013</strain>
    </source>
</reference>
<dbReference type="InterPro" id="IPR036737">
    <property type="entry name" value="OmpA-like_sf"/>
</dbReference>
<evidence type="ECO:0000313" key="2">
    <source>
        <dbReference type="Proteomes" id="UP001273505"/>
    </source>
</evidence>
<gene>
    <name evidence="1" type="ORF">SCD92_10150</name>
</gene>
<comment type="caution">
    <text evidence="1">The sequence shown here is derived from an EMBL/GenBank/DDBJ whole genome shotgun (WGS) entry which is preliminary data.</text>
</comment>
<dbReference type="EMBL" id="JAXAFO010000014">
    <property type="protein sequence ID" value="MDX6849724.1"/>
    <property type="molecule type" value="Genomic_DNA"/>
</dbReference>
<dbReference type="Gene3D" id="3.30.1330.60">
    <property type="entry name" value="OmpA-like domain"/>
    <property type="match status" value="1"/>
</dbReference>
<name>A0ABU4RYI2_9GAMM</name>
<dbReference type="Proteomes" id="UP001273505">
    <property type="component" value="Unassembled WGS sequence"/>
</dbReference>
<keyword evidence="2" id="KW-1185">Reference proteome</keyword>
<accession>A0ABU4RYI2</accession>
<organism evidence="1 2">
    <name type="scientific">Gilvimarinus gilvus</name>
    <dbReference type="NCBI Taxonomy" id="3058038"/>
    <lineage>
        <taxon>Bacteria</taxon>
        <taxon>Pseudomonadati</taxon>
        <taxon>Pseudomonadota</taxon>
        <taxon>Gammaproteobacteria</taxon>
        <taxon>Cellvibrionales</taxon>
        <taxon>Cellvibrionaceae</taxon>
        <taxon>Gilvimarinus</taxon>
    </lineage>
</organism>
<protein>
    <submittedName>
        <fullName evidence="1">DUF4892 domain-containing protein</fullName>
    </submittedName>
</protein>
<dbReference type="SUPFAM" id="SSF103088">
    <property type="entry name" value="OmpA-like"/>
    <property type="match status" value="1"/>
</dbReference>
<dbReference type="RefSeq" id="WP_302722648.1">
    <property type="nucleotide sequence ID" value="NZ_JAULRU010000569.1"/>
</dbReference>